<protein>
    <submittedName>
        <fullName evidence="1">Uncharacterized protein</fullName>
    </submittedName>
</protein>
<name>A0A502JQF3_HAEHA</name>
<dbReference type="RefSeq" id="WP_139990400.1">
    <property type="nucleotide sequence ID" value="NZ_SDPI01000004.1"/>
</dbReference>
<proteinExistence type="predicted"/>
<dbReference type="EMBL" id="SDPI01000004">
    <property type="protein sequence ID" value="TPH01470.1"/>
    <property type="molecule type" value="Genomic_DNA"/>
</dbReference>
<organism evidence="1 2">
    <name type="scientific">Haemophilus haemolyticus</name>
    <dbReference type="NCBI Taxonomy" id="726"/>
    <lineage>
        <taxon>Bacteria</taxon>
        <taxon>Pseudomonadati</taxon>
        <taxon>Pseudomonadota</taxon>
        <taxon>Gammaproteobacteria</taxon>
        <taxon>Pasteurellales</taxon>
        <taxon>Pasteurellaceae</taxon>
        <taxon>Haemophilus</taxon>
    </lineage>
</organism>
<reference evidence="1 2" key="1">
    <citation type="submission" date="2019-01" db="EMBL/GenBank/DDBJ databases">
        <title>Comparative genomic analysis identifies haemin-independent Haemophilus haemolyticus: a formal re-classification of Haemophilus intermedius.</title>
        <authorList>
            <person name="Harris T.M."/>
            <person name="Price E.P."/>
            <person name="Sarovich D.S."/>
            <person name="Norskov-Lauritsen N."/>
            <person name="Beissbarth J."/>
            <person name="Chang A.B."/>
            <person name="Smith-Vaughan H.C."/>
        </authorList>
    </citation>
    <scope>NUCLEOTIDE SEQUENCE [LARGE SCALE GENOMIC DNA]</scope>
    <source>
        <strain evidence="1 2">CCUG 30218</strain>
    </source>
</reference>
<dbReference type="Proteomes" id="UP000318695">
    <property type="component" value="Unassembled WGS sequence"/>
</dbReference>
<evidence type="ECO:0000313" key="1">
    <source>
        <dbReference type="EMBL" id="TPH01470.1"/>
    </source>
</evidence>
<sequence length="523" mass="59967">MTVESMKRILAMPSIGNFKCIELFEVIGIKDSNPPFNIFSLAVTHETDLRLTDTEKITSKLIKLKADNSLKFGVFKRIVSIEDFVNIISDLVTTEANEDDGNKLCYGHLKAIPPVYVPPLERGKNEFLGLLKNNFFGGSHLFEWFDESKEYVAPLIDNFSALDEFSEKLQEYLPIKIGTHFDRLGNIIVQIPCAAVALTIERRDEQSHQLLSNLAVSPYFSGEVKFSGIFWREQHGSIIDFQKISLVIGENIIPFQQINGSGYYVIWDENNQIICSGGQVRFVPEYINCSINIHENSQRILKLPNGKEKRINIFTPKSKSQIGNKTKDYRNWVRNRFLKIEKQELHDTLKLRQFKRDMRQEALDFLRELIEEYGKNGIYLWDPYLNAKDLLETVFFSPYANSPIKALTGLKIAPQENKTSSYKADLANEINQAIRQAGWLNLTFVNADRSKVGDFHDRFIIFPQAIDEPVRAWSLGTSVNSLGKSHHIIQEVEDGQIIADVFEEMWDQSINDEDNIIWKSANS</sequence>
<evidence type="ECO:0000313" key="2">
    <source>
        <dbReference type="Proteomes" id="UP000318695"/>
    </source>
</evidence>
<dbReference type="AlphaFoldDB" id="A0A502JQF3"/>
<accession>A0A502JQF3</accession>
<gene>
    <name evidence="1" type="ORF">EUX54_01880</name>
</gene>
<comment type="caution">
    <text evidence="1">The sequence shown here is derived from an EMBL/GenBank/DDBJ whole genome shotgun (WGS) entry which is preliminary data.</text>
</comment>
<dbReference type="NCBIfam" id="NF040700">
    <property type="entry name" value="VPA1262_N_dom"/>
    <property type="match status" value="1"/>
</dbReference>